<dbReference type="Proteomes" id="UP000620124">
    <property type="component" value="Unassembled WGS sequence"/>
</dbReference>
<reference evidence="1" key="1">
    <citation type="submission" date="2020-05" db="EMBL/GenBank/DDBJ databases">
        <title>Mycena genomes resolve the evolution of fungal bioluminescence.</title>
        <authorList>
            <person name="Tsai I.J."/>
        </authorList>
    </citation>
    <scope>NUCLEOTIDE SEQUENCE</scope>
    <source>
        <strain evidence="1">CCC161011</strain>
    </source>
</reference>
<accession>A0A8H7DI48</accession>
<dbReference type="AlphaFoldDB" id="A0A8H7DI48"/>
<sequence length="72" mass="7949">MSRSKAGRRSVISFHIPWTKTTGILGGEAILTSTDNEFVLYGPSTTTWPSITLTPMIRLSFPFATTQGIEHH</sequence>
<dbReference type="OrthoDB" id="3266428at2759"/>
<organism evidence="1 2">
    <name type="scientific">Mycena venus</name>
    <dbReference type="NCBI Taxonomy" id="2733690"/>
    <lineage>
        <taxon>Eukaryota</taxon>
        <taxon>Fungi</taxon>
        <taxon>Dikarya</taxon>
        <taxon>Basidiomycota</taxon>
        <taxon>Agaricomycotina</taxon>
        <taxon>Agaricomycetes</taxon>
        <taxon>Agaricomycetidae</taxon>
        <taxon>Agaricales</taxon>
        <taxon>Marasmiineae</taxon>
        <taxon>Mycenaceae</taxon>
        <taxon>Mycena</taxon>
    </lineage>
</organism>
<name>A0A8H7DI48_9AGAR</name>
<dbReference type="EMBL" id="JACAZI010000001">
    <property type="protein sequence ID" value="KAF7372206.1"/>
    <property type="molecule type" value="Genomic_DNA"/>
</dbReference>
<evidence type="ECO:0000313" key="1">
    <source>
        <dbReference type="EMBL" id="KAF7372206.1"/>
    </source>
</evidence>
<gene>
    <name evidence="1" type="ORF">MVEN_00079900</name>
</gene>
<keyword evidence="2" id="KW-1185">Reference proteome</keyword>
<proteinExistence type="predicted"/>
<protein>
    <submittedName>
        <fullName evidence="1">Uncharacterized protein</fullName>
    </submittedName>
</protein>
<comment type="caution">
    <text evidence="1">The sequence shown here is derived from an EMBL/GenBank/DDBJ whole genome shotgun (WGS) entry which is preliminary data.</text>
</comment>
<evidence type="ECO:0000313" key="2">
    <source>
        <dbReference type="Proteomes" id="UP000620124"/>
    </source>
</evidence>